<evidence type="ECO:0000313" key="3">
    <source>
        <dbReference type="Proteomes" id="UP000024635"/>
    </source>
</evidence>
<keyword evidence="3" id="KW-1185">Reference proteome</keyword>
<dbReference type="AlphaFoldDB" id="A0A016RWC7"/>
<dbReference type="Proteomes" id="UP000024635">
    <property type="component" value="Unassembled WGS sequence"/>
</dbReference>
<comment type="caution">
    <text evidence="2">The sequence shown here is derived from an EMBL/GenBank/DDBJ whole genome shotgun (WGS) entry which is preliminary data.</text>
</comment>
<evidence type="ECO:0000256" key="1">
    <source>
        <dbReference type="SAM" id="SignalP"/>
    </source>
</evidence>
<feature type="chain" id="PRO_5001488638" evidence="1">
    <location>
        <begin position="19"/>
        <end position="79"/>
    </location>
</feature>
<gene>
    <name evidence="2" type="primary">Acey_s0363.g3539</name>
    <name evidence="2" type="ORF">Y032_0363g3539</name>
</gene>
<organism evidence="2 3">
    <name type="scientific">Ancylostoma ceylanicum</name>
    <dbReference type="NCBI Taxonomy" id="53326"/>
    <lineage>
        <taxon>Eukaryota</taxon>
        <taxon>Metazoa</taxon>
        <taxon>Ecdysozoa</taxon>
        <taxon>Nematoda</taxon>
        <taxon>Chromadorea</taxon>
        <taxon>Rhabditida</taxon>
        <taxon>Rhabditina</taxon>
        <taxon>Rhabditomorpha</taxon>
        <taxon>Strongyloidea</taxon>
        <taxon>Ancylostomatidae</taxon>
        <taxon>Ancylostomatinae</taxon>
        <taxon>Ancylostoma</taxon>
    </lineage>
</organism>
<proteinExistence type="predicted"/>
<accession>A0A016RWC7</accession>
<dbReference type="EMBL" id="JARK01001699">
    <property type="protein sequence ID" value="EYB82289.1"/>
    <property type="molecule type" value="Genomic_DNA"/>
</dbReference>
<keyword evidence="1" id="KW-0732">Signal</keyword>
<sequence length="79" mass="9069">MNFRVVAIFVILLSSVCASFIPYFGENQRKPRLNYNIGPTPGPILSNTEKRRRAQLLAEMNRPMTDKEKMIFGELMGIH</sequence>
<feature type="signal peptide" evidence="1">
    <location>
        <begin position="1"/>
        <end position="18"/>
    </location>
</feature>
<name>A0A016RWC7_9BILA</name>
<reference evidence="3" key="1">
    <citation type="journal article" date="2015" name="Nat. Genet.">
        <title>The genome and transcriptome of the zoonotic hookworm Ancylostoma ceylanicum identify infection-specific gene families.</title>
        <authorList>
            <person name="Schwarz E.M."/>
            <person name="Hu Y."/>
            <person name="Antoshechkin I."/>
            <person name="Miller M.M."/>
            <person name="Sternberg P.W."/>
            <person name="Aroian R.V."/>
        </authorList>
    </citation>
    <scope>NUCLEOTIDE SEQUENCE</scope>
    <source>
        <strain evidence="3">HY135</strain>
    </source>
</reference>
<evidence type="ECO:0000313" key="2">
    <source>
        <dbReference type="EMBL" id="EYB82289.1"/>
    </source>
</evidence>
<protein>
    <submittedName>
        <fullName evidence="2">Uncharacterized protein</fullName>
    </submittedName>
</protein>